<evidence type="ECO:0000313" key="1">
    <source>
        <dbReference type="EMBL" id="MDF3838930.1"/>
    </source>
</evidence>
<dbReference type="RefSeq" id="WP_276268768.1">
    <property type="nucleotide sequence ID" value="NZ_JARJLM010000639.1"/>
</dbReference>
<name>A0ABT6B222_9BURK</name>
<dbReference type="EMBL" id="JARJLM010000639">
    <property type="protein sequence ID" value="MDF3838930.1"/>
    <property type="molecule type" value="Genomic_DNA"/>
</dbReference>
<reference evidence="1 2" key="1">
    <citation type="submission" date="2023-03" db="EMBL/GenBank/DDBJ databases">
        <title>Draft assemblies of triclosan tolerant bacteria isolated from returned activated sludge.</title>
        <authorList>
            <person name="Van Hamelsveld S."/>
        </authorList>
    </citation>
    <scope>NUCLEOTIDE SEQUENCE [LARGE SCALE GENOMIC DNA]</scope>
    <source>
        <strain evidence="1 2">GW210010_S58</strain>
    </source>
</reference>
<protein>
    <submittedName>
        <fullName evidence="1">Uncharacterized protein</fullName>
    </submittedName>
</protein>
<accession>A0ABT6B222</accession>
<proteinExistence type="predicted"/>
<comment type="caution">
    <text evidence="1">The sequence shown here is derived from an EMBL/GenBank/DDBJ whole genome shotgun (WGS) entry which is preliminary data.</text>
</comment>
<sequence>MRKIFSSTVRASAITARLASPFLRRIEAGASSSASGTARVADARHVPHSNREFADAAIRSCRTLW</sequence>
<organism evidence="1 2">
    <name type="scientific">Cupriavidus basilensis</name>
    <dbReference type="NCBI Taxonomy" id="68895"/>
    <lineage>
        <taxon>Bacteria</taxon>
        <taxon>Pseudomonadati</taxon>
        <taxon>Pseudomonadota</taxon>
        <taxon>Betaproteobacteria</taxon>
        <taxon>Burkholderiales</taxon>
        <taxon>Burkholderiaceae</taxon>
        <taxon>Cupriavidus</taxon>
    </lineage>
</organism>
<keyword evidence="2" id="KW-1185">Reference proteome</keyword>
<dbReference type="Proteomes" id="UP001216674">
    <property type="component" value="Unassembled WGS sequence"/>
</dbReference>
<gene>
    <name evidence="1" type="ORF">P3W85_39245</name>
</gene>
<evidence type="ECO:0000313" key="2">
    <source>
        <dbReference type="Proteomes" id="UP001216674"/>
    </source>
</evidence>